<reference evidence="2 3" key="1">
    <citation type="submission" date="2015-10" db="EMBL/GenBank/DDBJ databases">
        <title>Draft genome sequence of Streptomyces griseoruber DSM 40281, type strain for the species Streptomyces griseoruber.</title>
        <authorList>
            <person name="Ruckert C."/>
            <person name="Winkler A."/>
            <person name="Kalinowski J."/>
            <person name="Kampfer P."/>
            <person name="Glaeser S."/>
        </authorList>
    </citation>
    <scope>NUCLEOTIDE SEQUENCE [LARGE SCALE GENOMIC DNA]</scope>
    <source>
        <strain evidence="2 3">DSM 40281</strain>
    </source>
</reference>
<keyword evidence="3" id="KW-1185">Reference proteome</keyword>
<evidence type="ECO:0000256" key="1">
    <source>
        <dbReference type="SAM" id="Phobius"/>
    </source>
</evidence>
<dbReference type="RefSeq" id="WP_055636738.1">
    <property type="nucleotide sequence ID" value="NZ_JBIRRP010000026.1"/>
</dbReference>
<keyword evidence="1" id="KW-1133">Transmembrane helix</keyword>
<protein>
    <recommendedName>
        <fullName evidence="4">Vegetative cell wall protein gp1</fullName>
    </recommendedName>
</protein>
<evidence type="ECO:0000313" key="2">
    <source>
        <dbReference type="EMBL" id="KUN75573.1"/>
    </source>
</evidence>
<accession>A0A101SKP8</accession>
<gene>
    <name evidence="2" type="ORF">AQJ64_41670</name>
</gene>
<organism evidence="2 3">
    <name type="scientific">Streptomyces griseoruber</name>
    <dbReference type="NCBI Taxonomy" id="1943"/>
    <lineage>
        <taxon>Bacteria</taxon>
        <taxon>Bacillati</taxon>
        <taxon>Actinomycetota</taxon>
        <taxon>Actinomycetes</taxon>
        <taxon>Kitasatosporales</taxon>
        <taxon>Streptomycetaceae</taxon>
        <taxon>Streptomyces</taxon>
    </lineage>
</organism>
<dbReference type="OrthoDB" id="529448at2"/>
<sequence length="297" mass="32190">MNTVLAELGKRLAERWVTLLVLPGLLYVLALSAAVVLGHQSPHGVESLTDRVESAAAYLDGRPATTVLVLLGALLAAAAAGLLAQAVAGLVERSWTEPWARRPLRWLGDALAQRRADAWDRAQTDFLRARDAAGSAHPPGEMDDLAERRNRIALARPVMPTRIGDRMRAVQNRVWRQYGLDLASAWPRLWLVVDDGTRQTVSAARRGFDAATLLTAWGALYAALASLCWPAAGIGAVIAVMGVRRGRRAAAVLADTVEAVVDLHHRDLARTLGVLPDDEPYTSMVGRRITEQLRKGT</sequence>
<feature type="transmembrane region" description="Helical" evidence="1">
    <location>
        <begin position="67"/>
        <end position="91"/>
    </location>
</feature>
<dbReference type="AlphaFoldDB" id="A0A101SKP8"/>
<name>A0A101SKP8_9ACTN</name>
<evidence type="ECO:0008006" key="4">
    <source>
        <dbReference type="Google" id="ProtNLM"/>
    </source>
</evidence>
<comment type="caution">
    <text evidence="2">The sequence shown here is derived from an EMBL/GenBank/DDBJ whole genome shotgun (WGS) entry which is preliminary data.</text>
</comment>
<feature type="transmembrane region" description="Helical" evidence="1">
    <location>
        <begin position="16"/>
        <end position="37"/>
    </location>
</feature>
<dbReference type="Proteomes" id="UP000052982">
    <property type="component" value="Unassembled WGS sequence"/>
</dbReference>
<dbReference type="STRING" id="1943.AQJ64_41670"/>
<dbReference type="EMBL" id="LMWW01000075">
    <property type="protein sequence ID" value="KUN75573.1"/>
    <property type="molecule type" value="Genomic_DNA"/>
</dbReference>
<keyword evidence="1" id="KW-0812">Transmembrane</keyword>
<evidence type="ECO:0000313" key="3">
    <source>
        <dbReference type="Proteomes" id="UP000052982"/>
    </source>
</evidence>
<keyword evidence="1" id="KW-0472">Membrane</keyword>
<proteinExistence type="predicted"/>
<feature type="transmembrane region" description="Helical" evidence="1">
    <location>
        <begin position="219"/>
        <end position="243"/>
    </location>
</feature>